<reference evidence="3 4" key="1">
    <citation type="journal article" date="2023" name="Plants (Basel)">
        <title>Bridging the Gap: Combining Genomics and Transcriptomics Approaches to Understand Stylosanthes scabra, an Orphan Legume from the Brazilian Caatinga.</title>
        <authorList>
            <person name="Ferreira-Neto J.R.C."/>
            <person name="da Silva M.D."/>
            <person name="Binneck E."/>
            <person name="de Melo N.F."/>
            <person name="da Silva R.H."/>
            <person name="de Melo A.L.T.M."/>
            <person name="Pandolfi V."/>
            <person name="Bustamante F.O."/>
            <person name="Brasileiro-Vidal A.C."/>
            <person name="Benko-Iseppon A.M."/>
        </authorList>
    </citation>
    <scope>NUCLEOTIDE SEQUENCE [LARGE SCALE GENOMIC DNA]</scope>
    <source>
        <tissue evidence="3">Leaves</tissue>
    </source>
</reference>
<dbReference type="PANTHER" id="PTHR47165:SF4">
    <property type="entry name" value="OS03G0429900 PROTEIN"/>
    <property type="match status" value="1"/>
</dbReference>
<dbReference type="InterPro" id="IPR013955">
    <property type="entry name" value="Rep_factor-A_C"/>
</dbReference>
<feature type="domain" description="Replication factor A C-terminal" evidence="2">
    <location>
        <begin position="148"/>
        <end position="252"/>
    </location>
</feature>
<evidence type="ECO:0000256" key="1">
    <source>
        <dbReference type="SAM" id="MobiDB-lite"/>
    </source>
</evidence>
<feature type="region of interest" description="Disordered" evidence="1">
    <location>
        <begin position="343"/>
        <end position="362"/>
    </location>
</feature>
<name>A0ABU6Z1H0_9FABA</name>
<dbReference type="EMBL" id="JASCZI010271864">
    <property type="protein sequence ID" value="MED6215826.1"/>
    <property type="molecule type" value="Genomic_DNA"/>
</dbReference>
<dbReference type="Proteomes" id="UP001341840">
    <property type="component" value="Unassembled WGS sequence"/>
</dbReference>
<proteinExistence type="predicted"/>
<protein>
    <recommendedName>
        <fullName evidence="2">Replication factor A C-terminal domain-containing protein</fullName>
    </recommendedName>
</protein>
<evidence type="ECO:0000313" key="3">
    <source>
        <dbReference type="EMBL" id="MED6215826.1"/>
    </source>
</evidence>
<evidence type="ECO:0000259" key="2">
    <source>
        <dbReference type="Pfam" id="PF08646"/>
    </source>
</evidence>
<dbReference type="PANTHER" id="PTHR47165">
    <property type="entry name" value="OS03G0429900 PROTEIN"/>
    <property type="match status" value="1"/>
</dbReference>
<organism evidence="3 4">
    <name type="scientific">Stylosanthes scabra</name>
    <dbReference type="NCBI Taxonomy" id="79078"/>
    <lineage>
        <taxon>Eukaryota</taxon>
        <taxon>Viridiplantae</taxon>
        <taxon>Streptophyta</taxon>
        <taxon>Embryophyta</taxon>
        <taxon>Tracheophyta</taxon>
        <taxon>Spermatophyta</taxon>
        <taxon>Magnoliopsida</taxon>
        <taxon>eudicotyledons</taxon>
        <taxon>Gunneridae</taxon>
        <taxon>Pentapetalae</taxon>
        <taxon>rosids</taxon>
        <taxon>fabids</taxon>
        <taxon>Fabales</taxon>
        <taxon>Fabaceae</taxon>
        <taxon>Papilionoideae</taxon>
        <taxon>50 kb inversion clade</taxon>
        <taxon>dalbergioids sensu lato</taxon>
        <taxon>Dalbergieae</taxon>
        <taxon>Pterocarpus clade</taxon>
        <taxon>Stylosanthes</taxon>
    </lineage>
</organism>
<comment type="caution">
    <text evidence="3">The sequence shown here is derived from an EMBL/GenBank/DDBJ whole genome shotgun (WGS) entry which is preliminary data.</text>
</comment>
<sequence>MFDIIGEVVGKEEPRDVLTSKGVTVKRLAVVLEDNGGNRLCCVVFGDLVDRILPVISQESVEPVIVVLQYFRPSRWNVVDEFRTIVLTGAGSNGVRITPMDSQSAVSGAQELKSGNVEVNTAEEVYNAQEVADRWIFGKIVAVNSGKTDWCYKACIKCPKKFETKTGDLYSCKRCKITFENPKDRYKVEVVAFDGTTCITLLLWDRECKYLVGMEAADLLQLVDENLEEHPTQLDNLLEKKLLFKLSVKSSNIDGGDLVYPVSKICDDDDMVQKYQPIEFDTDPCVGSPDVKASNTMDGSGPVVSLGSDHDTQLYVGTGEASVTSIKTKTFSKMTRTSLKPCIQGKDEKDKGQTSTNRFCKKGEKKNVKRARVIFDDTSD</sequence>
<dbReference type="InterPro" id="IPR012340">
    <property type="entry name" value="NA-bd_OB-fold"/>
</dbReference>
<keyword evidence="4" id="KW-1185">Reference proteome</keyword>
<accession>A0ABU6Z1H0</accession>
<dbReference type="SUPFAM" id="SSF50249">
    <property type="entry name" value="Nucleic acid-binding proteins"/>
    <property type="match status" value="1"/>
</dbReference>
<evidence type="ECO:0000313" key="4">
    <source>
        <dbReference type="Proteomes" id="UP001341840"/>
    </source>
</evidence>
<dbReference type="Gene3D" id="2.40.50.140">
    <property type="entry name" value="Nucleic acid-binding proteins"/>
    <property type="match status" value="2"/>
</dbReference>
<gene>
    <name evidence="3" type="ORF">PIB30_001968</name>
</gene>
<dbReference type="Pfam" id="PF08646">
    <property type="entry name" value="Rep_fac-A_C"/>
    <property type="match status" value="1"/>
</dbReference>